<evidence type="ECO:0000256" key="2">
    <source>
        <dbReference type="SAM" id="SignalP"/>
    </source>
</evidence>
<dbReference type="STRING" id="1198114.AciX9_2812"/>
<name>E8WYC9_GRATM</name>
<dbReference type="eggNOG" id="COG3637">
    <property type="taxonomic scope" value="Bacteria"/>
</dbReference>
<dbReference type="HOGENOM" id="CLU_1188610_0_0_0"/>
<evidence type="ECO:0000313" key="4">
    <source>
        <dbReference type="EMBL" id="ADW69835.1"/>
    </source>
</evidence>
<dbReference type="InterPro" id="IPR027385">
    <property type="entry name" value="Beta-barrel_OMP"/>
</dbReference>
<organism evidence="5">
    <name type="scientific">Granulicella tundricola (strain ATCC BAA-1859 / DSM 23138 / MP5ACTX9)</name>
    <dbReference type="NCBI Taxonomy" id="1198114"/>
    <lineage>
        <taxon>Bacteria</taxon>
        <taxon>Pseudomonadati</taxon>
        <taxon>Acidobacteriota</taxon>
        <taxon>Terriglobia</taxon>
        <taxon>Terriglobales</taxon>
        <taxon>Acidobacteriaceae</taxon>
        <taxon>Granulicella</taxon>
    </lineage>
</organism>
<dbReference type="AlphaFoldDB" id="E8WYC9"/>
<feature type="domain" description="Outer membrane protein beta-barrel" evidence="3">
    <location>
        <begin position="17"/>
        <end position="204"/>
    </location>
</feature>
<dbReference type="EMBL" id="CP002480">
    <property type="protein sequence ID" value="ADW69835.1"/>
    <property type="molecule type" value="Genomic_DNA"/>
</dbReference>
<reference evidence="5" key="1">
    <citation type="submission" date="2011-01" db="EMBL/GenBank/DDBJ databases">
        <title>Complete sequence of chromosome of Acidobacterium sp. MP5ACTX9.</title>
        <authorList>
            <consortium name="US DOE Joint Genome Institute"/>
            <person name="Lucas S."/>
            <person name="Copeland A."/>
            <person name="Lapidus A."/>
            <person name="Cheng J.-F."/>
            <person name="Goodwin L."/>
            <person name="Pitluck S."/>
            <person name="Teshima H."/>
            <person name="Detter J.C."/>
            <person name="Han C."/>
            <person name="Tapia R."/>
            <person name="Land M."/>
            <person name="Hauser L."/>
            <person name="Kyrpides N."/>
            <person name="Ivanova N."/>
            <person name="Ovchinnikova G."/>
            <person name="Pagani I."/>
            <person name="Rawat S.R."/>
            <person name="Mannisto M."/>
            <person name="Haggblom M.M."/>
            <person name="Woyke T."/>
        </authorList>
    </citation>
    <scope>NUCLEOTIDE SEQUENCE [LARGE SCALE GENOMIC DNA]</scope>
    <source>
        <strain evidence="5">MP5ACTX9</strain>
    </source>
</reference>
<evidence type="ECO:0000259" key="3">
    <source>
        <dbReference type="Pfam" id="PF13505"/>
    </source>
</evidence>
<gene>
    <name evidence="4" type="ordered locus">AciX9_2812</name>
</gene>
<feature type="chain" id="PRO_5003234163" description="Outer membrane protein beta-barrel domain-containing protein" evidence="2">
    <location>
        <begin position="31"/>
        <end position="233"/>
    </location>
</feature>
<dbReference type="OrthoDB" id="122222at2"/>
<dbReference type="PROSITE" id="PS51257">
    <property type="entry name" value="PROKAR_LIPOPROTEIN"/>
    <property type="match status" value="1"/>
</dbReference>
<keyword evidence="5" id="KW-1185">Reference proteome</keyword>
<dbReference type="Proteomes" id="UP000000343">
    <property type="component" value="Chromosome"/>
</dbReference>
<protein>
    <recommendedName>
        <fullName evidence="3">Outer membrane protein beta-barrel domain-containing protein</fullName>
    </recommendedName>
</protein>
<proteinExistence type="predicted"/>
<sequence>MTIAIRRPGMIAALLFGAACAASFTSAAHAQDTEPPTFLDKQLARLDLGITGVGEFSKTTNGPNYLNQTVTLKPSNTLGYMGTVGYSKSPWVGGEFNFQNIRYTDNFTLANTATTPANQNSQNIAIQTNVIELSAGYLIRPAHTFYGIQPYASAGLGAMDFRPTPGGGQGLPHEGVRSFYYTVGGEELVTTHFGLRGGIRQTFYLQPDFFQNFLRNSNHSYTIQPYAGFFIRF</sequence>
<dbReference type="InterPro" id="IPR011250">
    <property type="entry name" value="OMP/PagP_B-barrel"/>
</dbReference>
<dbReference type="Gene3D" id="2.40.160.20">
    <property type="match status" value="1"/>
</dbReference>
<dbReference type="Pfam" id="PF13505">
    <property type="entry name" value="OMP_b-brl"/>
    <property type="match status" value="1"/>
</dbReference>
<evidence type="ECO:0000256" key="1">
    <source>
        <dbReference type="ARBA" id="ARBA00022729"/>
    </source>
</evidence>
<dbReference type="RefSeq" id="WP_013581150.1">
    <property type="nucleotide sequence ID" value="NC_015064.1"/>
</dbReference>
<dbReference type="PaxDb" id="1198114-AciX9_2812"/>
<dbReference type="SUPFAM" id="SSF56925">
    <property type="entry name" value="OMPA-like"/>
    <property type="match status" value="1"/>
</dbReference>
<dbReference type="KEGG" id="acm:AciX9_2812"/>
<keyword evidence="1 2" id="KW-0732">Signal</keyword>
<accession>E8WYC9</accession>
<feature type="signal peptide" evidence="2">
    <location>
        <begin position="1"/>
        <end position="30"/>
    </location>
</feature>
<evidence type="ECO:0000313" key="5">
    <source>
        <dbReference type="Proteomes" id="UP000000343"/>
    </source>
</evidence>